<keyword evidence="2" id="KW-0479">Metal-binding</keyword>
<feature type="compositionally biased region" description="Low complexity" evidence="4">
    <location>
        <begin position="176"/>
        <end position="189"/>
    </location>
</feature>
<dbReference type="InterPro" id="IPR007219">
    <property type="entry name" value="XnlR_reg_dom"/>
</dbReference>
<reference evidence="6 7" key="1">
    <citation type="submission" date="2015-07" db="EMBL/GenBank/DDBJ databases">
        <title>Comparative genomics of the Sigatoka disease complex on banana suggests a link between parallel evolutionary changes in Pseudocercospora fijiensis and Pseudocercospora eumusae and increased virulence on the banana host.</title>
        <authorList>
            <person name="Chang T.-C."/>
            <person name="Salvucci A."/>
            <person name="Crous P.W."/>
            <person name="Stergiopoulos I."/>
        </authorList>
    </citation>
    <scope>NUCLEOTIDE SEQUENCE [LARGE SCALE GENOMIC DNA]</scope>
    <source>
        <strain evidence="6 7">CBS 116634</strain>
    </source>
</reference>
<evidence type="ECO:0000313" key="6">
    <source>
        <dbReference type="EMBL" id="KXT14311.1"/>
    </source>
</evidence>
<dbReference type="GO" id="GO:0000981">
    <property type="term" value="F:DNA-binding transcription factor activity, RNA polymerase II-specific"/>
    <property type="evidence" value="ECO:0007669"/>
    <property type="project" value="InterPro"/>
</dbReference>
<organism evidence="6 7">
    <name type="scientific">Pseudocercospora musae</name>
    <dbReference type="NCBI Taxonomy" id="113226"/>
    <lineage>
        <taxon>Eukaryota</taxon>
        <taxon>Fungi</taxon>
        <taxon>Dikarya</taxon>
        <taxon>Ascomycota</taxon>
        <taxon>Pezizomycotina</taxon>
        <taxon>Dothideomycetes</taxon>
        <taxon>Dothideomycetidae</taxon>
        <taxon>Mycosphaerellales</taxon>
        <taxon>Mycosphaerellaceae</taxon>
        <taxon>Pseudocercospora</taxon>
    </lineage>
</organism>
<dbReference type="Gene3D" id="4.10.240.10">
    <property type="entry name" value="Zn(2)-C6 fungal-type DNA-binding domain"/>
    <property type="match status" value="1"/>
</dbReference>
<dbReference type="PROSITE" id="PS50048">
    <property type="entry name" value="ZN2_CY6_FUNGAL_2"/>
    <property type="match status" value="1"/>
</dbReference>
<dbReference type="CDD" id="cd12148">
    <property type="entry name" value="fungal_TF_MHR"/>
    <property type="match status" value="1"/>
</dbReference>
<dbReference type="PANTHER" id="PTHR31001:SF49">
    <property type="entry name" value="ZN(II)2CYS6 TRANSCRIPTION FACTOR (EUROFUNG)"/>
    <property type="match status" value="1"/>
</dbReference>
<dbReference type="GO" id="GO:0003677">
    <property type="term" value="F:DNA binding"/>
    <property type="evidence" value="ECO:0007669"/>
    <property type="project" value="InterPro"/>
</dbReference>
<proteinExistence type="predicted"/>
<name>A0A139IHT6_9PEZI</name>
<evidence type="ECO:0000256" key="3">
    <source>
        <dbReference type="ARBA" id="ARBA00023242"/>
    </source>
</evidence>
<sequence>MRQECNKGAKMSTPSSTKDKRRRDKPTLSCTFCRARKLRCDRQSPCSACVRRDKPSDCCYTSTEQERRDAVDYRPAHARGPQNRQRVARLEKMVTEMRDMMQHSVNNPKSEQTQTPANMLPQIPQAPLGPVDFHASEPPNMGSLSLDDCNPIYVGNTHWSTILDDLQQLKDDLPDELSNSSGSPVPSQSDTGTQQEPAAARISLLNTGPCLPRDQILAMIPPRKAVDRLISHFFNSFDLASFILSRSNFLSEYSNFWNNPGAAPIMWVGLLFSMMTMSALLQQQEGNANSSTPELSPDMLETYRTLTIHCLVAGDYLNPTRYTIETLMIHFAVHQNINIDVWIGNYLLLGVIIRIAFRIGLHRDPRHWPNLRPLQAEMRRRIWTCLYHMDFFTSTQVGLPRLIKDSLCDVRPPAHLFENDLTFQDDQVPPERPWTSHTPLLGLIQRDGIIKVASEIYDATEAAHTSPSAMIALDAKLQRTIAAMPTWLRHRPLELCIGENPGAILNRMFLDILIQKATYLLHRRSFVQGTSGQKNAKSSELCMDAALAILEHQRRLSEEIEPGGLWFSMRWKVATSLNHEFLQATMMLCFAVSRLDDGNQNHGALHRREDISQALSTAKGLFEKNAHRSQEARRAAKAIATVLKQDLDKMTPPCMSTSDAFFEQMPGISDLDYIGNFDYGQNMLLDPTFLDLDMNETLFDGVGIEHIG</sequence>
<dbReference type="InterPro" id="IPR036864">
    <property type="entry name" value="Zn2-C6_fun-type_DNA-bd_sf"/>
</dbReference>
<dbReference type="PROSITE" id="PS00463">
    <property type="entry name" value="ZN2_CY6_FUNGAL_1"/>
    <property type="match status" value="1"/>
</dbReference>
<dbReference type="OrthoDB" id="3628395at2759"/>
<dbReference type="CDD" id="cd00067">
    <property type="entry name" value="GAL4"/>
    <property type="match status" value="1"/>
</dbReference>
<evidence type="ECO:0000256" key="1">
    <source>
        <dbReference type="ARBA" id="ARBA00004123"/>
    </source>
</evidence>
<dbReference type="SMART" id="SM00906">
    <property type="entry name" value="Fungal_trans"/>
    <property type="match status" value="1"/>
</dbReference>
<gene>
    <name evidence="6" type="ORF">AC579_8408</name>
</gene>
<dbReference type="STRING" id="113226.A0A139IHT6"/>
<dbReference type="GO" id="GO:0005634">
    <property type="term" value="C:nucleus"/>
    <property type="evidence" value="ECO:0007669"/>
    <property type="project" value="UniProtKB-SubCell"/>
</dbReference>
<protein>
    <recommendedName>
        <fullName evidence="5">Zn(2)-C6 fungal-type domain-containing protein</fullName>
    </recommendedName>
</protein>
<dbReference type="AlphaFoldDB" id="A0A139IHT6"/>
<dbReference type="PANTHER" id="PTHR31001">
    <property type="entry name" value="UNCHARACTERIZED TRANSCRIPTIONAL REGULATORY PROTEIN"/>
    <property type="match status" value="1"/>
</dbReference>
<dbReference type="Pfam" id="PF04082">
    <property type="entry name" value="Fungal_trans"/>
    <property type="match status" value="1"/>
</dbReference>
<evidence type="ECO:0000313" key="7">
    <source>
        <dbReference type="Proteomes" id="UP000073492"/>
    </source>
</evidence>
<dbReference type="EMBL" id="LFZO01000086">
    <property type="protein sequence ID" value="KXT14311.1"/>
    <property type="molecule type" value="Genomic_DNA"/>
</dbReference>
<evidence type="ECO:0000256" key="2">
    <source>
        <dbReference type="ARBA" id="ARBA00022723"/>
    </source>
</evidence>
<dbReference type="InterPro" id="IPR001138">
    <property type="entry name" value="Zn2Cys6_DnaBD"/>
</dbReference>
<comment type="caution">
    <text evidence="6">The sequence shown here is derived from an EMBL/GenBank/DDBJ whole genome shotgun (WGS) entry which is preliminary data.</text>
</comment>
<dbReference type="InterPro" id="IPR050613">
    <property type="entry name" value="Sec_Metabolite_Reg"/>
</dbReference>
<dbReference type="SUPFAM" id="SSF57701">
    <property type="entry name" value="Zn2/Cys6 DNA-binding domain"/>
    <property type="match status" value="1"/>
</dbReference>
<keyword evidence="7" id="KW-1185">Reference proteome</keyword>
<keyword evidence="3" id="KW-0539">Nucleus</keyword>
<dbReference type="GO" id="GO:0006351">
    <property type="term" value="P:DNA-templated transcription"/>
    <property type="evidence" value="ECO:0007669"/>
    <property type="project" value="InterPro"/>
</dbReference>
<dbReference type="SMART" id="SM00066">
    <property type="entry name" value="GAL4"/>
    <property type="match status" value="1"/>
</dbReference>
<dbReference type="Proteomes" id="UP000073492">
    <property type="component" value="Unassembled WGS sequence"/>
</dbReference>
<evidence type="ECO:0000256" key="4">
    <source>
        <dbReference type="SAM" id="MobiDB-lite"/>
    </source>
</evidence>
<evidence type="ECO:0000259" key="5">
    <source>
        <dbReference type="PROSITE" id="PS50048"/>
    </source>
</evidence>
<comment type="subcellular location">
    <subcellularLocation>
        <location evidence="1">Nucleus</location>
    </subcellularLocation>
</comment>
<feature type="region of interest" description="Disordered" evidence="4">
    <location>
        <begin position="172"/>
        <end position="196"/>
    </location>
</feature>
<feature type="region of interest" description="Disordered" evidence="4">
    <location>
        <begin position="1"/>
        <end position="27"/>
    </location>
</feature>
<dbReference type="GO" id="GO:0008270">
    <property type="term" value="F:zinc ion binding"/>
    <property type="evidence" value="ECO:0007669"/>
    <property type="project" value="InterPro"/>
</dbReference>
<accession>A0A139IHT6</accession>
<feature type="domain" description="Zn(2)-C6 fungal-type" evidence="5">
    <location>
        <begin position="29"/>
        <end position="60"/>
    </location>
</feature>
<dbReference type="Pfam" id="PF00172">
    <property type="entry name" value="Zn_clus"/>
    <property type="match status" value="1"/>
</dbReference>